<name>A0A3B7MMK5_9BACT</name>
<keyword evidence="10" id="KW-1185">Reference proteome</keyword>
<protein>
    <submittedName>
        <fullName evidence="9">ABC transporter permease</fullName>
    </submittedName>
</protein>
<feature type="transmembrane region" description="Helical" evidence="6">
    <location>
        <begin position="666"/>
        <end position="690"/>
    </location>
</feature>
<evidence type="ECO:0000256" key="3">
    <source>
        <dbReference type="ARBA" id="ARBA00022692"/>
    </source>
</evidence>
<feature type="transmembrane region" description="Helical" evidence="6">
    <location>
        <begin position="749"/>
        <end position="770"/>
    </location>
</feature>
<feature type="domain" description="MacB-like periplasmic core" evidence="8">
    <location>
        <begin position="509"/>
        <end position="632"/>
    </location>
</feature>
<feature type="transmembrane region" description="Helical" evidence="6">
    <location>
        <begin position="375"/>
        <end position="398"/>
    </location>
</feature>
<evidence type="ECO:0000256" key="2">
    <source>
        <dbReference type="ARBA" id="ARBA00022475"/>
    </source>
</evidence>
<dbReference type="RefSeq" id="WP_119050454.1">
    <property type="nucleotide sequence ID" value="NZ_CP032157.1"/>
</dbReference>
<feature type="transmembrane region" description="Helical" evidence="6">
    <location>
        <begin position="423"/>
        <end position="443"/>
    </location>
</feature>
<dbReference type="GO" id="GO:0005886">
    <property type="term" value="C:plasma membrane"/>
    <property type="evidence" value="ECO:0007669"/>
    <property type="project" value="UniProtKB-SubCell"/>
</dbReference>
<feature type="transmembrane region" description="Helical" evidence="6">
    <location>
        <begin position="328"/>
        <end position="355"/>
    </location>
</feature>
<evidence type="ECO:0000259" key="8">
    <source>
        <dbReference type="Pfam" id="PF12704"/>
    </source>
</evidence>
<evidence type="ECO:0000256" key="4">
    <source>
        <dbReference type="ARBA" id="ARBA00022989"/>
    </source>
</evidence>
<evidence type="ECO:0000256" key="1">
    <source>
        <dbReference type="ARBA" id="ARBA00004651"/>
    </source>
</evidence>
<evidence type="ECO:0000256" key="6">
    <source>
        <dbReference type="SAM" id="Phobius"/>
    </source>
</evidence>
<organism evidence="9 10">
    <name type="scientific">Paraflavitalea soli</name>
    <dbReference type="NCBI Taxonomy" id="2315862"/>
    <lineage>
        <taxon>Bacteria</taxon>
        <taxon>Pseudomonadati</taxon>
        <taxon>Bacteroidota</taxon>
        <taxon>Chitinophagia</taxon>
        <taxon>Chitinophagales</taxon>
        <taxon>Chitinophagaceae</taxon>
        <taxon>Paraflavitalea</taxon>
    </lineage>
</organism>
<evidence type="ECO:0000313" key="10">
    <source>
        <dbReference type="Proteomes" id="UP000263900"/>
    </source>
</evidence>
<gene>
    <name evidence="9" type="ORF">D3H65_11520</name>
</gene>
<accession>A0A3B7MMK5</accession>
<dbReference type="InterPro" id="IPR025857">
    <property type="entry name" value="MacB_PCD"/>
</dbReference>
<feature type="domain" description="ABC3 transporter permease C-terminal" evidence="7">
    <location>
        <begin position="669"/>
        <end position="770"/>
    </location>
</feature>
<dbReference type="Proteomes" id="UP000263900">
    <property type="component" value="Chromosome"/>
</dbReference>
<feature type="domain" description="MacB-like periplasmic core" evidence="8">
    <location>
        <begin position="20"/>
        <end position="242"/>
    </location>
</feature>
<dbReference type="Pfam" id="PF02687">
    <property type="entry name" value="FtsX"/>
    <property type="match status" value="2"/>
</dbReference>
<dbReference type="OrthoDB" id="5933722at2"/>
<dbReference type="EMBL" id="CP032157">
    <property type="protein sequence ID" value="AXY74569.1"/>
    <property type="molecule type" value="Genomic_DNA"/>
</dbReference>
<keyword evidence="3 6" id="KW-0812">Transmembrane</keyword>
<evidence type="ECO:0000259" key="7">
    <source>
        <dbReference type="Pfam" id="PF02687"/>
    </source>
</evidence>
<dbReference type="KEGG" id="pseg:D3H65_11520"/>
<reference evidence="9 10" key="1">
    <citation type="submission" date="2018-09" db="EMBL/GenBank/DDBJ databases">
        <title>Genome sequencing of strain 6GH32-13.</title>
        <authorList>
            <person name="Weon H.-Y."/>
            <person name="Heo J."/>
            <person name="Kwon S.-W."/>
        </authorList>
    </citation>
    <scope>NUCLEOTIDE SEQUENCE [LARGE SCALE GENOMIC DNA]</scope>
    <source>
        <strain evidence="9 10">5GH32-13</strain>
    </source>
</reference>
<dbReference type="PANTHER" id="PTHR30572:SF18">
    <property type="entry name" value="ABC-TYPE MACROLIDE FAMILY EXPORT SYSTEM PERMEASE COMPONENT 2"/>
    <property type="match status" value="1"/>
</dbReference>
<dbReference type="PANTHER" id="PTHR30572">
    <property type="entry name" value="MEMBRANE COMPONENT OF TRANSPORTER-RELATED"/>
    <property type="match status" value="1"/>
</dbReference>
<dbReference type="GO" id="GO:0022857">
    <property type="term" value="F:transmembrane transporter activity"/>
    <property type="evidence" value="ECO:0007669"/>
    <property type="project" value="TreeGrafter"/>
</dbReference>
<evidence type="ECO:0000256" key="5">
    <source>
        <dbReference type="ARBA" id="ARBA00023136"/>
    </source>
</evidence>
<feature type="transmembrane region" description="Helical" evidence="6">
    <location>
        <begin position="21"/>
        <end position="42"/>
    </location>
</feature>
<sequence length="789" mass="88864">MLKNYFKTAWRNILKNKGYSALNILGLASGIGVVLIISLWIYTEYSYDRFLPHFDQLYQVKMNHIRDKGEVNTMDATSLPLADVLAHDIPEIQYVAESDQVHEHGLIAGERKLLLDGQQVGSDFLRLFQFPMLQGDRATCLKEPFSIVLTISTARSLFGDEDPMGKIVKLDNKDGMKVTGVLKDPPGNSAFRFHYLVPFSYFEQAKDWMKEARSQWLNNSFQVFVGLREGVRYEQVEPKIRNLVRQHTKEMNSDVMLHPIKDWRLYSEFKNGKAVGGFIDYVRMFGIVGILVLCIACINFINLSTARSEKRAREVGVRKAIGSGRMELILQFLVESVLLTFMAFAVSVLLVQLVIPSFNTLIKSSVHIPYGSPVFWLIMIGSILMVGLLSGSRPAFYLSSFRPAKVLKGSIKTGKEAALPRKILMVLQFSCSVALIISTMVIYKQVNYVKERPVGYRPENLMMTKITDDLQRNYEALKTELVGSGLVENITKASSPATDIKSHTVIEDWPLKTSTDKLSVGVISTSDTYFNTLGIKLKSGRSFYENWQADTSRIIINESAVRAMQLTDPIGQIITWNKTQRATIVGVVEDAIMESPFTPVTPTIFVHGRGGNDIIYRLKASTRMNEAIERVATVFNKYNPAYPYTYLFVSEEYARKFNLELLIGKLAGVFAGLAVFISCLGLFGLVAFLVDQRTKEIGIRKVLGASVPQLWFLLSKDFFLLVLISCCIASPIAWYFLRGWLLQYEYRISIGFSVFIVATLLALLITFFTISFKSISAALVSPSKSMRND</sequence>
<dbReference type="InterPro" id="IPR050250">
    <property type="entry name" value="Macrolide_Exporter_MacB"/>
</dbReference>
<keyword evidence="2" id="KW-1003">Cell membrane</keyword>
<keyword evidence="4 6" id="KW-1133">Transmembrane helix</keyword>
<dbReference type="AlphaFoldDB" id="A0A3B7MMK5"/>
<proteinExistence type="predicted"/>
<feature type="transmembrane region" description="Helical" evidence="6">
    <location>
        <begin position="718"/>
        <end position="737"/>
    </location>
</feature>
<comment type="subcellular location">
    <subcellularLocation>
        <location evidence="1">Cell membrane</location>
        <topology evidence="1">Multi-pass membrane protein</topology>
    </subcellularLocation>
</comment>
<evidence type="ECO:0000313" key="9">
    <source>
        <dbReference type="EMBL" id="AXY74569.1"/>
    </source>
</evidence>
<feature type="transmembrane region" description="Helical" evidence="6">
    <location>
        <begin position="281"/>
        <end position="303"/>
    </location>
</feature>
<dbReference type="InterPro" id="IPR003838">
    <property type="entry name" value="ABC3_permease_C"/>
</dbReference>
<keyword evidence="5 6" id="KW-0472">Membrane</keyword>
<dbReference type="Pfam" id="PF12704">
    <property type="entry name" value="MacB_PCD"/>
    <property type="match status" value="2"/>
</dbReference>
<feature type="domain" description="ABC3 transporter permease C-terminal" evidence="7">
    <location>
        <begin position="287"/>
        <end position="391"/>
    </location>
</feature>